<keyword evidence="2 7" id="KW-0349">Heme</keyword>
<feature type="signal peptide" evidence="8">
    <location>
        <begin position="1"/>
        <end position="20"/>
    </location>
</feature>
<dbReference type="GO" id="GO:0009055">
    <property type="term" value="F:electron transfer activity"/>
    <property type="evidence" value="ECO:0007669"/>
    <property type="project" value="InterPro"/>
</dbReference>
<feature type="binding site" description="covalent" evidence="7">
    <location>
        <position position="136"/>
    </location>
    <ligand>
        <name>heme c</name>
        <dbReference type="ChEBI" id="CHEBI:61717"/>
    </ligand>
</feature>
<gene>
    <name evidence="9" type="ORF">G6N73_20800</name>
</gene>
<keyword evidence="5 6" id="KW-0408">Iron</keyword>
<dbReference type="PIRSF" id="PIRSF000027">
    <property type="entry name" value="Cytc_c_prime"/>
    <property type="match status" value="1"/>
</dbReference>
<evidence type="ECO:0000256" key="7">
    <source>
        <dbReference type="PIRSR" id="PIRSR000027-2"/>
    </source>
</evidence>
<name>A0A6G4WFK2_9HYPH</name>
<evidence type="ECO:0000256" key="2">
    <source>
        <dbReference type="ARBA" id="ARBA00022617"/>
    </source>
</evidence>
<keyword evidence="1" id="KW-0813">Transport</keyword>
<evidence type="ECO:0000256" key="1">
    <source>
        <dbReference type="ARBA" id="ARBA00022448"/>
    </source>
</evidence>
<evidence type="ECO:0000256" key="6">
    <source>
        <dbReference type="PIRSR" id="PIRSR000027-1"/>
    </source>
</evidence>
<dbReference type="AlphaFoldDB" id="A0A6G4WFK2"/>
<feature type="binding site" description="covalent" evidence="7">
    <location>
        <position position="133"/>
    </location>
    <ligand>
        <name>heme c</name>
        <dbReference type="ChEBI" id="CHEBI:61717"/>
    </ligand>
</feature>
<keyword evidence="10" id="KW-1185">Reference proteome</keyword>
<keyword evidence="4" id="KW-0249">Electron transport</keyword>
<evidence type="ECO:0000256" key="5">
    <source>
        <dbReference type="ARBA" id="ARBA00023004"/>
    </source>
</evidence>
<evidence type="ECO:0000256" key="3">
    <source>
        <dbReference type="ARBA" id="ARBA00022723"/>
    </source>
</evidence>
<dbReference type="RefSeq" id="WP_165031077.1">
    <property type="nucleotide sequence ID" value="NZ_JAAKZF010000034.1"/>
</dbReference>
<dbReference type="GO" id="GO:0022900">
    <property type="term" value="P:electron transport chain"/>
    <property type="evidence" value="ECO:0007669"/>
    <property type="project" value="InterPro"/>
</dbReference>
<dbReference type="GO" id="GO:0020037">
    <property type="term" value="F:heme binding"/>
    <property type="evidence" value="ECO:0007669"/>
    <property type="project" value="InterPro"/>
</dbReference>
<comment type="caution">
    <text evidence="9">The sequence shown here is derived from an EMBL/GenBank/DDBJ whole genome shotgun (WGS) entry which is preliminary data.</text>
</comment>
<protein>
    <submittedName>
        <fullName evidence="9">Cytochrome c</fullName>
    </submittedName>
</protein>
<feature type="binding site" description="axial binding residue" evidence="6">
    <location>
        <position position="137"/>
    </location>
    <ligand>
        <name>heme c</name>
        <dbReference type="ChEBI" id="CHEBI:61717"/>
    </ligand>
    <ligandPart>
        <name>Fe</name>
        <dbReference type="ChEBI" id="CHEBI:18248"/>
    </ligandPart>
</feature>
<dbReference type="Proteomes" id="UP001642900">
    <property type="component" value="Unassembled WGS sequence"/>
</dbReference>
<keyword evidence="3 6" id="KW-0479">Metal-binding</keyword>
<reference evidence="9 10" key="1">
    <citation type="submission" date="2020-02" db="EMBL/GenBank/DDBJ databases">
        <title>Genome sequence of strain CCNWXJ40-4.</title>
        <authorList>
            <person name="Gao J."/>
            <person name="Sun J."/>
        </authorList>
    </citation>
    <scope>NUCLEOTIDE SEQUENCE [LARGE SCALE GENOMIC DNA]</scope>
    <source>
        <strain evidence="9 10">CCNWXJ 40-4</strain>
    </source>
</reference>
<dbReference type="InterPro" id="IPR012127">
    <property type="entry name" value="Cyt_c_prime"/>
</dbReference>
<dbReference type="GO" id="GO:0005506">
    <property type="term" value="F:iron ion binding"/>
    <property type="evidence" value="ECO:0007669"/>
    <property type="project" value="InterPro"/>
</dbReference>
<evidence type="ECO:0000256" key="4">
    <source>
        <dbReference type="ARBA" id="ARBA00022982"/>
    </source>
</evidence>
<dbReference type="Gene3D" id="1.20.120.10">
    <property type="entry name" value="Cytochrome c/b562"/>
    <property type="match status" value="1"/>
</dbReference>
<sequence length="145" mass="15156">MKKFVIAVSAIALATTAAFADVIADRQAVMKENGKQVGVLVKMVQGEADFDAAAVMAALTKLNENVQAIDVAASFPPGSDKGDTTASPKIWEDMAGFQAEVDKFKAATAEAAAAPAQSLEALKPQVAAIGQRCSSCHETFRIKKD</sequence>
<dbReference type="InterPro" id="IPR002321">
    <property type="entry name" value="Cyt_c_II"/>
</dbReference>
<accession>A0A6G4WFK2</accession>
<dbReference type="Pfam" id="PF01322">
    <property type="entry name" value="Cytochrom_C_2"/>
    <property type="match status" value="1"/>
</dbReference>
<evidence type="ECO:0000256" key="8">
    <source>
        <dbReference type="SAM" id="SignalP"/>
    </source>
</evidence>
<keyword evidence="8" id="KW-0732">Signal</keyword>
<dbReference type="SUPFAM" id="SSF47175">
    <property type="entry name" value="Cytochromes"/>
    <property type="match status" value="1"/>
</dbReference>
<evidence type="ECO:0000313" key="9">
    <source>
        <dbReference type="EMBL" id="NGO53572.1"/>
    </source>
</evidence>
<dbReference type="PROSITE" id="PS51009">
    <property type="entry name" value="CYTCII"/>
    <property type="match status" value="1"/>
</dbReference>
<dbReference type="InterPro" id="IPR010980">
    <property type="entry name" value="Cyt_c/b562"/>
</dbReference>
<comment type="PTM">
    <text evidence="7">Binds 1 heme group per subunit.</text>
</comment>
<evidence type="ECO:0000313" key="10">
    <source>
        <dbReference type="Proteomes" id="UP001642900"/>
    </source>
</evidence>
<proteinExistence type="predicted"/>
<organism evidence="9 10">
    <name type="scientific">Allomesorhizobium camelthorni</name>
    <dbReference type="NCBI Taxonomy" id="475069"/>
    <lineage>
        <taxon>Bacteria</taxon>
        <taxon>Pseudomonadati</taxon>
        <taxon>Pseudomonadota</taxon>
        <taxon>Alphaproteobacteria</taxon>
        <taxon>Hyphomicrobiales</taxon>
        <taxon>Phyllobacteriaceae</taxon>
        <taxon>Allomesorhizobium</taxon>
    </lineage>
</organism>
<feature type="chain" id="PRO_5026359246" evidence="8">
    <location>
        <begin position="21"/>
        <end position="145"/>
    </location>
</feature>
<dbReference type="GO" id="GO:0042597">
    <property type="term" value="C:periplasmic space"/>
    <property type="evidence" value="ECO:0007669"/>
    <property type="project" value="InterPro"/>
</dbReference>
<dbReference type="EMBL" id="JAAKZF010000034">
    <property type="protein sequence ID" value="NGO53572.1"/>
    <property type="molecule type" value="Genomic_DNA"/>
</dbReference>